<evidence type="ECO:0000259" key="2">
    <source>
        <dbReference type="Pfam" id="PF07859"/>
    </source>
</evidence>
<dbReference type="AlphaFoldDB" id="A0A0W0F078"/>
<reference evidence="3 4" key="1">
    <citation type="submission" date="2015-12" db="EMBL/GenBank/DDBJ databases">
        <title>Draft genome sequence of Moniliophthora roreri, the causal agent of frosty pod rot of cacao.</title>
        <authorList>
            <person name="Aime M.C."/>
            <person name="Diaz-Valderrama J.R."/>
            <person name="Kijpornyongpan T."/>
            <person name="Phillips-Mora W."/>
        </authorList>
    </citation>
    <scope>NUCLEOTIDE SEQUENCE [LARGE SCALE GENOMIC DNA]</scope>
    <source>
        <strain evidence="3 4">MCA 2952</strain>
    </source>
</reference>
<comment type="caution">
    <text evidence="3">The sequence shown here is derived from an EMBL/GenBank/DDBJ whole genome shotgun (WGS) entry which is preliminary data.</text>
</comment>
<evidence type="ECO:0000313" key="3">
    <source>
        <dbReference type="EMBL" id="KTB29740.1"/>
    </source>
</evidence>
<proteinExistence type="predicted"/>
<sequence length="337" mass="36949">MAEYVHLSIIDPELVPLIANTPPYVKTSAVARRDGFEKIAVPVIKQNSEPFLPSPSEYTAVDRYIDIGEGVKVLAKCVTPVPRDGEDSFPLFFWLHGGGWILGSAEMDDNVMKTTSVDLRVSVVNCEYRLAPEYPFPTAVNDALAALKYVASHPEEFSASLKKGFIVAGASAGGNLAAVLSHLARDDSFFQDKPVTGQHLQVPMVCHPAAYPEKYKSSLLSMEQIKDAPGLTREDIDDIIGWYAGTPEDPKFSPLLLSSHKGLPPAFIQVCGLDPLRDEGLLYEKVLKEAGVPTRLEVYPGVMHGFNAFYASIGQAAKWRKDCTEGLRWLLQQQSNA</sequence>
<dbReference type="EMBL" id="LATX01002412">
    <property type="protein sequence ID" value="KTB29740.1"/>
    <property type="molecule type" value="Genomic_DNA"/>
</dbReference>
<feature type="domain" description="Alpha/beta hydrolase fold-3" evidence="2">
    <location>
        <begin position="93"/>
        <end position="306"/>
    </location>
</feature>
<dbReference type="PANTHER" id="PTHR48081:SF8">
    <property type="entry name" value="ALPHA_BETA HYDROLASE FOLD-3 DOMAIN-CONTAINING PROTEIN-RELATED"/>
    <property type="match status" value="1"/>
</dbReference>
<dbReference type="InterPro" id="IPR029058">
    <property type="entry name" value="AB_hydrolase_fold"/>
</dbReference>
<protein>
    <recommendedName>
        <fullName evidence="2">Alpha/beta hydrolase fold-3 domain-containing protein</fullName>
    </recommendedName>
</protein>
<dbReference type="InterPro" id="IPR013094">
    <property type="entry name" value="AB_hydrolase_3"/>
</dbReference>
<dbReference type="PANTHER" id="PTHR48081">
    <property type="entry name" value="AB HYDROLASE SUPERFAMILY PROTEIN C4A8.06C"/>
    <property type="match status" value="1"/>
</dbReference>
<accession>A0A0W0F078</accession>
<dbReference type="SUPFAM" id="SSF53474">
    <property type="entry name" value="alpha/beta-Hydrolases"/>
    <property type="match status" value="1"/>
</dbReference>
<keyword evidence="1" id="KW-0378">Hydrolase</keyword>
<evidence type="ECO:0000313" key="4">
    <source>
        <dbReference type="Proteomes" id="UP000054988"/>
    </source>
</evidence>
<dbReference type="Gene3D" id="3.40.50.1820">
    <property type="entry name" value="alpha/beta hydrolase"/>
    <property type="match status" value="1"/>
</dbReference>
<organism evidence="3 4">
    <name type="scientific">Moniliophthora roreri</name>
    <name type="common">Frosty pod rot fungus</name>
    <name type="synonym">Monilia roreri</name>
    <dbReference type="NCBI Taxonomy" id="221103"/>
    <lineage>
        <taxon>Eukaryota</taxon>
        <taxon>Fungi</taxon>
        <taxon>Dikarya</taxon>
        <taxon>Basidiomycota</taxon>
        <taxon>Agaricomycotina</taxon>
        <taxon>Agaricomycetes</taxon>
        <taxon>Agaricomycetidae</taxon>
        <taxon>Agaricales</taxon>
        <taxon>Marasmiineae</taxon>
        <taxon>Marasmiaceae</taxon>
        <taxon>Moniliophthora</taxon>
    </lineage>
</organism>
<dbReference type="Pfam" id="PF07859">
    <property type="entry name" value="Abhydrolase_3"/>
    <property type="match status" value="1"/>
</dbReference>
<dbReference type="ESTHER" id="9agar-a0a0w0f078">
    <property type="family name" value="Hormone-sensitive_lipase_like"/>
</dbReference>
<dbReference type="Proteomes" id="UP000054988">
    <property type="component" value="Unassembled WGS sequence"/>
</dbReference>
<dbReference type="InterPro" id="IPR050300">
    <property type="entry name" value="GDXG_lipolytic_enzyme"/>
</dbReference>
<evidence type="ECO:0000256" key="1">
    <source>
        <dbReference type="ARBA" id="ARBA00022801"/>
    </source>
</evidence>
<name>A0A0W0F078_MONRR</name>
<dbReference type="GO" id="GO:0016787">
    <property type="term" value="F:hydrolase activity"/>
    <property type="evidence" value="ECO:0007669"/>
    <property type="project" value="UniProtKB-KW"/>
</dbReference>
<gene>
    <name evidence="3" type="ORF">WG66_17619</name>
</gene>
<dbReference type="eggNOG" id="KOG1515">
    <property type="taxonomic scope" value="Eukaryota"/>
</dbReference>